<keyword evidence="2" id="KW-0677">Repeat</keyword>
<dbReference type="FunCoup" id="G3GZC7">
    <property type="interactions" value="339"/>
</dbReference>
<dbReference type="GO" id="GO:0005044">
    <property type="term" value="F:scavenger receptor activity"/>
    <property type="evidence" value="ECO:0007669"/>
    <property type="project" value="InterPro"/>
</dbReference>
<evidence type="ECO:0000256" key="7">
    <source>
        <dbReference type="ARBA" id="ARBA00064153"/>
    </source>
</evidence>
<dbReference type="SUPFAM" id="SSF56487">
    <property type="entry name" value="SRCR-like"/>
    <property type="match status" value="1"/>
</dbReference>
<dbReference type="EMBL" id="JH000075">
    <property type="protein sequence ID" value="EGV99936.1"/>
    <property type="molecule type" value="Genomic_DNA"/>
</dbReference>
<evidence type="ECO:0000259" key="12">
    <source>
        <dbReference type="PROSITE" id="PS50287"/>
    </source>
</evidence>
<evidence type="ECO:0000256" key="1">
    <source>
        <dbReference type="ARBA" id="ARBA00022729"/>
    </source>
</evidence>
<evidence type="ECO:0000256" key="10">
    <source>
        <dbReference type="SAM" id="Coils"/>
    </source>
</evidence>
<comment type="subunit">
    <text evidence="7">Interacts with LGALS1 and laminin.</text>
</comment>
<evidence type="ECO:0000256" key="8">
    <source>
        <dbReference type="ARBA" id="ARBA00069168"/>
    </source>
</evidence>
<dbReference type="GO" id="GO:0006898">
    <property type="term" value="P:receptor-mediated endocytosis"/>
    <property type="evidence" value="ECO:0007669"/>
    <property type="project" value="InterPro"/>
</dbReference>
<dbReference type="PROSITE" id="PS00420">
    <property type="entry name" value="SRCR_1"/>
    <property type="match status" value="1"/>
</dbReference>
<dbReference type="Pfam" id="PF00530">
    <property type="entry name" value="SRCR"/>
    <property type="match status" value="1"/>
</dbReference>
<dbReference type="InterPro" id="IPR001190">
    <property type="entry name" value="SRCR"/>
</dbReference>
<dbReference type="GO" id="GO:0004252">
    <property type="term" value="F:serine-type endopeptidase activity"/>
    <property type="evidence" value="ECO:0007669"/>
    <property type="project" value="TreeGrafter"/>
</dbReference>
<evidence type="ECO:0000256" key="11">
    <source>
        <dbReference type="SAM" id="MobiDB-lite"/>
    </source>
</evidence>
<keyword evidence="4 13" id="KW-0675">Receptor</keyword>
<evidence type="ECO:0000256" key="6">
    <source>
        <dbReference type="ARBA" id="ARBA00058074"/>
    </source>
</evidence>
<keyword evidence="3" id="KW-1015">Disulfide bond</keyword>
<accession>G3GZC7</accession>
<evidence type="ECO:0000256" key="5">
    <source>
        <dbReference type="ARBA" id="ARBA00023180"/>
    </source>
</evidence>
<evidence type="ECO:0000313" key="14">
    <source>
        <dbReference type="Proteomes" id="UP000001075"/>
    </source>
</evidence>
<dbReference type="PROSITE" id="PS50287">
    <property type="entry name" value="SRCR_2"/>
    <property type="match status" value="1"/>
</dbReference>
<dbReference type="AlphaFoldDB" id="G3GZC7"/>
<feature type="region of interest" description="Disordered" evidence="11">
    <location>
        <begin position="1"/>
        <end position="21"/>
    </location>
</feature>
<organism evidence="13 14">
    <name type="scientific">Cricetulus griseus</name>
    <name type="common">Chinese hamster</name>
    <name type="synonym">Cricetulus barabensis griseus</name>
    <dbReference type="NCBI Taxonomy" id="10029"/>
    <lineage>
        <taxon>Eukaryota</taxon>
        <taxon>Metazoa</taxon>
        <taxon>Chordata</taxon>
        <taxon>Craniata</taxon>
        <taxon>Vertebrata</taxon>
        <taxon>Euteleostomi</taxon>
        <taxon>Mammalia</taxon>
        <taxon>Eutheria</taxon>
        <taxon>Euarchontoglires</taxon>
        <taxon>Glires</taxon>
        <taxon>Rodentia</taxon>
        <taxon>Myomorpha</taxon>
        <taxon>Muroidea</taxon>
        <taxon>Cricetidae</taxon>
        <taxon>Cricetinae</taxon>
        <taxon>Cricetulus</taxon>
    </lineage>
</organism>
<dbReference type="InterPro" id="IPR003543">
    <property type="entry name" value="SR-AI/II"/>
</dbReference>
<evidence type="ECO:0000313" key="13">
    <source>
        <dbReference type="EMBL" id="EGV99936.1"/>
    </source>
</evidence>
<keyword evidence="5" id="KW-0325">Glycoprotein</keyword>
<sequence length="266" mass="30258">MKTCLVGSTNTSDTSQSLVGKENTSKAEMRFIALMEQMKDMEERIQSISDSKANLIDSERFQNFSMTTDQRLNDVLLQLNSLIAAVQGHGNSLDEISKSLMSLNTTLLDVQFHTETLNCKVNETTVKQQEAISKLEEHVRKLSAEIQSVKEEQGHMEQEIKEEMKVLNNITNDLRLKDWEHSQTLKNITLIQATLKRVRLVDGSGPHEGRVEVFHQGRWGTVCDDRWDIRAGQVVCRSLGYQDVQAVHKRAHFGQGFKIANLAYQR</sequence>
<dbReference type="GO" id="GO:0031638">
    <property type="term" value="P:zymogen activation"/>
    <property type="evidence" value="ECO:0007669"/>
    <property type="project" value="TreeGrafter"/>
</dbReference>
<evidence type="ECO:0000256" key="3">
    <source>
        <dbReference type="ARBA" id="ARBA00023157"/>
    </source>
</evidence>
<dbReference type="Gene3D" id="3.10.250.10">
    <property type="entry name" value="SRCR-like domain"/>
    <property type="match status" value="1"/>
</dbReference>
<dbReference type="PANTHER" id="PTHR48071">
    <property type="entry name" value="SRCR DOMAIN-CONTAINING PROTEIN"/>
    <property type="match status" value="1"/>
</dbReference>
<dbReference type="Pfam" id="PF03523">
    <property type="entry name" value="Macscav_rec"/>
    <property type="match status" value="1"/>
</dbReference>
<dbReference type="PANTHER" id="PTHR48071:SF16">
    <property type="entry name" value="MACROPHAGE SCAVENGER RECEPTOR TYPES I AND II"/>
    <property type="match status" value="1"/>
</dbReference>
<dbReference type="eggNOG" id="ENOG502QUW0">
    <property type="taxonomic scope" value="Eukaryota"/>
</dbReference>
<feature type="compositionally biased region" description="Polar residues" evidence="11">
    <location>
        <begin position="1"/>
        <end position="18"/>
    </location>
</feature>
<dbReference type="STRING" id="10029.G3GZC7"/>
<dbReference type="InterPro" id="IPR036772">
    <property type="entry name" value="SRCR-like_dom_sf"/>
</dbReference>
<evidence type="ECO:0000256" key="2">
    <source>
        <dbReference type="ARBA" id="ARBA00022737"/>
    </source>
</evidence>
<dbReference type="PRINTS" id="PR01408">
    <property type="entry name" value="MACSCAVRCPTR"/>
</dbReference>
<gene>
    <name evidence="13" type="ORF">I79_003188</name>
</gene>
<dbReference type="FunFam" id="3.10.250.10:FF:000007">
    <property type="entry name" value="Soluble scavenger receptor cysteine-rich domain-containing protein SSC5D"/>
    <property type="match status" value="1"/>
</dbReference>
<feature type="coiled-coil region" evidence="10">
    <location>
        <begin position="125"/>
        <end position="159"/>
    </location>
</feature>
<keyword evidence="1" id="KW-0732">Signal</keyword>
<comment type="function">
    <text evidence="6">Binds to extracellular matrix proteins. Binds to pathogen-associated molecular patterns (PAMPs) present on the cell walls of Gram-positive and Gram-negative bacteria and fungi, behaving as a pattern recognition receptor (PRR). Induces bacterial and fungal aggregation and subsequent inhibition of PAMP-induced cytokine release. Does not possess intrinsic bactericidal activity. May play a role in the innate defense and homeostasis of certain epithelial surfaces.</text>
</comment>
<evidence type="ECO:0000256" key="4">
    <source>
        <dbReference type="ARBA" id="ARBA00023170"/>
    </source>
</evidence>
<dbReference type="InParanoid" id="G3GZC7"/>
<dbReference type="Proteomes" id="UP000001075">
    <property type="component" value="Unassembled WGS sequence"/>
</dbReference>
<comment type="caution">
    <text evidence="9">Lacks conserved residue(s) required for the propagation of feature annotation.</text>
</comment>
<dbReference type="PRINTS" id="PR00258">
    <property type="entry name" value="SPERACTRCPTR"/>
</dbReference>
<dbReference type="SMART" id="SM00202">
    <property type="entry name" value="SR"/>
    <property type="match status" value="1"/>
</dbReference>
<reference evidence="14" key="1">
    <citation type="journal article" date="2011" name="Nat. Biotechnol.">
        <title>The genomic sequence of the Chinese hamster ovary (CHO)-K1 cell line.</title>
        <authorList>
            <person name="Xu X."/>
            <person name="Nagarajan H."/>
            <person name="Lewis N.E."/>
            <person name="Pan S."/>
            <person name="Cai Z."/>
            <person name="Liu X."/>
            <person name="Chen W."/>
            <person name="Xie M."/>
            <person name="Wang W."/>
            <person name="Hammond S."/>
            <person name="Andersen M.R."/>
            <person name="Neff N."/>
            <person name="Passarelli B."/>
            <person name="Koh W."/>
            <person name="Fan H.C."/>
            <person name="Wang J."/>
            <person name="Gui Y."/>
            <person name="Lee K.H."/>
            <person name="Betenbaugh M.J."/>
            <person name="Quake S.R."/>
            <person name="Famili I."/>
            <person name="Palsson B.O."/>
            <person name="Wang J."/>
        </authorList>
    </citation>
    <scope>NUCLEOTIDE SEQUENCE [LARGE SCALE GENOMIC DNA]</scope>
    <source>
        <strain evidence="14">CHO K1 cell line</strain>
    </source>
</reference>
<dbReference type="GO" id="GO:0005886">
    <property type="term" value="C:plasma membrane"/>
    <property type="evidence" value="ECO:0007669"/>
    <property type="project" value="TreeGrafter"/>
</dbReference>
<protein>
    <recommendedName>
        <fullName evidence="8">Soluble scavenger receptor cysteine-rich domain-containing protein SSC5D</fullName>
    </recommendedName>
</protein>
<proteinExistence type="predicted"/>
<feature type="domain" description="SRCR" evidence="12">
    <location>
        <begin position="198"/>
        <end position="256"/>
    </location>
</feature>
<evidence type="ECO:0000256" key="9">
    <source>
        <dbReference type="PROSITE-ProRule" id="PRU00196"/>
    </source>
</evidence>
<keyword evidence="10" id="KW-0175">Coiled coil</keyword>
<name>G3GZC7_CRIGR</name>